<comment type="caution">
    <text evidence="1">The sequence shown here is derived from an EMBL/GenBank/DDBJ whole genome shotgun (WGS) entry which is preliminary data.</text>
</comment>
<dbReference type="EMBL" id="BSTI01000006">
    <property type="protein sequence ID" value="GLY66701.1"/>
    <property type="molecule type" value="Genomic_DNA"/>
</dbReference>
<dbReference type="AlphaFoldDB" id="A0A9W6QZ80"/>
<reference evidence="1" key="1">
    <citation type="submission" date="2023-03" db="EMBL/GenBank/DDBJ databases">
        <title>Amycolatopsis taiwanensis NBRC 103393.</title>
        <authorList>
            <person name="Ichikawa N."/>
            <person name="Sato H."/>
            <person name="Tonouchi N."/>
        </authorList>
    </citation>
    <scope>NUCLEOTIDE SEQUENCE</scope>
    <source>
        <strain evidence="1">NBRC 103393</strain>
    </source>
</reference>
<evidence type="ECO:0000313" key="2">
    <source>
        <dbReference type="Proteomes" id="UP001165136"/>
    </source>
</evidence>
<evidence type="ECO:0000313" key="1">
    <source>
        <dbReference type="EMBL" id="GLY66701.1"/>
    </source>
</evidence>
<organism evidence="1 2">
    <name type="scientific">Amycolatopsis taiwanensis</name>
    <dbReference type="NCBI Taxonomy" id="342230"/>
    <lineage>
        <taxon>Bacteria</taxon>
        <taxon>Bacillati</taxon>
        <taxon>Actinomycetota</taxon>
        <taxon>Actinomycetes</taxon>
        <taxon>Pseudonocardiales</taxon>
        <taxon>Pseudonocardiaceae</taxon>
        <taxon>Amycolatopsis</taxon>
    </lineage>
</organism>
<protein>
    <submittedName>
        <fullName evidence="1">Uncharacterized protein</fullName>
    </submittedName>
</protein>
<proteinExistence type="predicted"/>
<accession>A0A9W6QZ80</accession>
<name>A0A9W6QZ80_9PSEU</name>
<dbReference type="Proteomes" id="UP001165136">
    <property type="component" value="Unassembled WGS sequence"/>
</dbReference>
<sequence length="499" mass="54453">MNDEELERALAELRNPTGTDAFLRAFSTLLHSDNTAAVGMALDDYQHAEALTRFGGRNPLESFANEVLIVARDLLRRPPAPGDEDTKPGADHASALNVMTNLAEAEAEDADLIADAIEGATDVNVRSAGFRAAAAALTAGSGPNPRLLAVISAMVFDETLDVAERREALSAVDMIDTPEVDDLLVRASESSELDLQIGAALQLSMPIRLRTHRERVERLAASWPTDMGGYASIVREQLAGFHSIYWTGVEPDDPKLRKAHWELMFPTSDETCLQAFLTLLRSDDMVAVGVALDHYGHWEGLRRVLDDETSAERYLPEVLDRAREVLRQPPSPPELSPNRGAGANHLSALNMIGARHAEPSDADLVLDVLEQAATDAVRHEAVSMAYGVLDEAEVKDQRVADALSDLLFDPSIRFNLAKEKAIRVLADALGPEADGLLLRLVRGDDAKAQAHAAWYLVRSGRLDKYRDLLVEVAESWGDCPPAHPHGHEVIERLLGKLHS</sequence>
<gene>
    <name evidence="1" type="ORF">Atai01_33200</name>
</gene>
<keyword evidence="2" id="KW-1185">Reference proteome</keyword>